<dbReference type="GO" id="GO:0005886">
    <property type="term" value="C:plasma membrane"/>
    <property type="evidence" value="ECO:0007669"/>
    <property type="project" value="TreeGrafter"/>
</dbReference>
<organism evidence="11 12">
    <name type="scientific">Rhodotorula diobovata</name>
    <dbReference type="NCBI Taxonomy" id="5288"/>
    <lineage>
        <taxon>Eukaryota</taxon>
        <taxon>Fungi</taxon>
        <taxon>Dikarya</taxon>
        <taxon>Basidiomycota</taxon>
        <taxon>Pucciniomycotina</taxon>
        <taxon>Microbotryomycetes</taxon>
        <taxon>Sporidiobolales</taxon>
        <taxon>Sporidiobolaceae</taxon>
        <taxon>Rhodotorula</taxon>
    </lineage>
</organism>
<dbReference type="PROSITE" id="PS50110">
    <property type="entry name" value="RESPONSE_REGULATORY"/>
    <property type="match status" value="1"/>
</dbReference>
<evidence type="ECO:0000313" key="11">
    <source>
        <dbReference type="EMBL" id="TNY21955.1"/>
    </source>
</evidence>
<feature type="compositionally biased region" description="Basic and acidic residues" evidence="7">
    <location>
        <begin position="614"/>
        <end position="624"/>
    </location>
</feature>
<dbReference type="SUPFAM" id="SSF55874">
    <property type="entry name" value="ATPase domain of HSP90 chaperone/DNA topoisomerase II/histidine kinase"/>
    <property type="match status" value="1"/>
</dbReference>
<dbReference type="Proteomes" id="UP000311382">
    <property type="component" value="Unassembled WGS sequence"/>
</dbReference>
<keyword evidence="4" id="KW-0808">Transferase</keyword>
<evidence type="ECO:0000256" key="2">
    <source>
        <dbReference type="ARBA" id="ARBA00012438"/>
    </source>
</evidence>
<dbReference type="Pfam" id="PF00512">
    <property type="entry name" value="HisKA"/>
    <property type="match status" value="1"/>
</dbReference>
<dbReference type="InterPro" id="IPR001789">
    <property type="entry name" value="Sig_transdc_resp-reg_receiver"/>
</dbReference>
<evidence type="ECO:0000259" key="10">
    <source>
        <dbReference type="PROSITE" id="PS50110"/>
    </source>
</evidence>
<dbReference type="PANTHER" id="PTHR43047:SF66">
    <property type="entry name" value="HISKA"/>
    <property type="match status" value="1"/>
</dbReference>
<evidence type="ECO:0000313" key="12">
    <source>
        <dbReference type="Proteomes" id="UP000311382"/>
    </source>
</evidence>
<keyword evidence="8" id="KW-0472">Membrane</keyword>
<evidence type="ECO:0000256" key="5">
    <source>
        <dbReference type="ARBA" id="ARBA00022777"/>
    </source>
</evidence>
<feature type="compositionally biased region" description="Low complexity" evidence="7">
    <location>
        <begin position="900"/>
        <end position="911"/>
    </location>
</feature>
<feature type="region of interest" description="Disordered" evidence="7">
    <location>
        <begin position="145"/>
        <end position="178"/>
    </location>
</feature>
<dbReference type="SMART" id="SM00387">
    <property type="entry name" value="HATPase_c"/>
    <property type="match status" value="1"/>
</dbReference>
<feature type="domain" description="Response regulatory" evidence="10">
    <location>
        <begin position="940"/>
        <end position="1136"/>
    </location>
</feature>
<comment type="catalytic activity">
    <reaction evidence="1">
        <text>ATP + protein L-histidine = ADP + protein N-phospho-L-histidine.</text>
        <dbReference type="EC" id="2.7.13.3"/>
    </reaction>
</comment>
<keyword evidence="8" id="KW-1133">Transmembrane helix</keyword>
<dbReference type="GO" id="GO:0009927">
    <property type="term" value="F:histidine phosphotransfer kinase activity"/>
    <property type="evidence" value="ECO:0007669"/>
    <property type="project" value="TreeGrafter"/>
</dbReference>
<evidence type="ECO:0000256" key="3">
    <source>
        <dbReference type="ARBA" id="ARBA00022553"/>
    </source>
</evidence>
<dbReference type="STRING" id="5288.A0A5C5FZ71"/>
<feature type="compositionally biased region" description="Polar residues" evidence="7">
    <location>
        <begin position="632"/>
        <end position="644"/>
    </location>
</feature>
<dbReference type="InterPro" id="IPR004358">
    <property type="entry name" value="Sig_transdc_His_kin-like_C"/>
</dbReference>
<feature type="compositionally biased region" description="Basic residues" evidence="7">
    <location>
        <begin position="66"/>
        <end position="77"/>
    </location>
</feature>
<dbReference type="EC" id="2.7.13.3" evidence="2"/>
<dbReference type="InterPro" id="IPR036890">
    <property type="entry name" value="HATPase_C_sf"/>
</dbReference>
<evidence type="ECO:0000259" key="9">
    <source>
        <dbReference type="PROSITE" id="PS50109"/>
    </source>
</evidence>
<dbReference type="InterPro" id="IPR003594">
    <property type="entry name" value="HATPase_dom"/>
</dbReference>
<feature type="domain" description="Histidine kinase" evidence="9">
    <location>
        <begin position="432"/>
        <end position="739"/>
    </location>
</feature>
<comment type="caution">
    <text evidence="11">The sequence shown here is derived from an EMBL/GenBank/DDBJ whole genome shotgun (WGS) entry which is preliminary data.</text>
</comment>
<dbReference type="CDD" id="cd17546">
    <property type="entry name" value="REC_hyHK_CKI1_RcsC-like"/>
    <property type="match status" value="1"/>
</dbReference>
<evidence type="ECO:0000256" key="1">
    <source>
        <dbReference type="ARBA" id="ARBA00000085"/>
    </source>
</evidence>
<feature type="region of interest" description="Disordered" evidence="7">
    <location>
        <begin position="1"/>
        <end position="121"/>
    </location>
</feature>
<feature type="compositionally biased region" description="Basic and acidic residues" evidence="7">
    <location>
        <begin position="795"/>
        <end position="805"/>
    </location>
</feature>
<reference evidence="11 12" key="1">
    <citation type="submission" date="2019-03" db="EMBL/GenBank/DDBJ databases">
        <title>Rhodosporidium diobovatum UCD-FST 08-225 genome sequencing, assembly, and annotation.</title>
        <authorList>
            <person name="Fakankun I.U."/>
            <person name="Fristensky B."/>
            <person name="Levin D.B."/>
        </authorList>
    </citation>
    <scope>NUCLEOTIDE SEQUENCE [LARGE SCALE GENOMIC DNA]</scope>
    <source>
        <strain evidence="11 12">UCD-FST 08-225</strain>
    </source>
</reference>
<keyword evidence="5 11" id="KW-0418">Kinase</keyword>
<dbReference type="PRINTS" id="PR00344">
    <property type="entry name" value="BCTRLSENSOR"/>
</dbReference>
<dbReference type="GO" id="GO:0000155">
    <property type="term" value="F:phosphorelay sensor kinase activity"/>
    <property type="evidence" value="ECO:0007669"/>
    <property type="project" value="InterPro"/>
</dbReference>
<dbReference type="PANTHER" id="PTHR43047">
    <property type="entry name" value="TWO-COMPONENT HISTIDINE PROTEIN KINASE"/>
    <property type="match status" value="1"/>
</dbReference>
<feature type="region of interest" description="Disordered" evidence="7">
    <location>
        <begin position="984"/>
        <end position="1011"/>
    </location>
</feature>
<dbReference type="EMBL" id="SOZI01000034">
    <property type="protein sequence ID" value="TNY21955.1"/>
    <property type="molecule type" value="Genomic_DNA"/>
</dbReference>
<dbReference type="OrthoDB" id="60033at2759"/>
<dbReference type="Gene3D" id="1.10.287.130">
    <property type="match status" value="1"/>
</dbReference>
<evidence type="ECO:0000256" key="8">
    <source>
        <dbReference type="SAM" id="Phobius"/>
    </source>
</evidence>
<dbReference type="InterPro" id="IPR036097">
    <property type="entry name" value="HisK_dim/P_sf"/>
</dbReference>
<dbReference type="Pfam" id="PF00072">
    <property type="entry name" value="Response_reg"/>
    <property type="match status" value="1"/>
</dbReference>
<evidence type="ECO:0000256" key="7">
    <source>
        <dbReference type="SAM" id="MobiDB-lite"/>
    </source>
</evidence>
<dbReference type="SMART" id="SM00388">
    <property type="entry name" value="HisKA"/>
    <property type="match status" value="1"/>
</dbReference>
<feature type="compositionally biased region" description="Polar residues" evidence="7">
    <location>
        <begin position="776"/>
        <end position="792"/>
    </location>
</feature>
<feature type="transmembrane region" description="Helical" evidence="8">
    <location>
        <begin position="346"/>
        <end position="364"/>
    </location>
</feature>
<feature type="region of interest" description="Disordered" evidence="7">
    <location>
        <begin position="1139"/>
        <end position="1175"/>
    </location>
</feature>
<gene>
    <name evidence="11" type="ORF">DMC30DRAFT_178106</name>
</gene>
<dbReference type="PROSITE" id="PS50109">
    <property type="entry name" value="HIS_KIN"/>
    <property type="match status" value="1"/>
</dbReference>
<dbReference type="CDD" id="cd00082">
    <property type="entry name" value="HisKA"/>
    <property type="match status" value="1"/>
</dbReference>
<dbReference type="Pfam" id="PF02518">
    <property type="entry name" value="HATPase_c"/>
    <property type="match status" value="1"/>
</dbReference>
<dbReference type="SUPFAM" id="SSF52172">
    <property type="entry name" value="CheY-like"/>
    <property type="match status" value="2"/>
</dbReference>
<feature type="transmembrane region" description="Helical" evidence="8">
    <location>
        <begin position="370"/>
        <end position="389"/>
    </location>
</feature>
<feature type="transmembrane region" description="Helical" evidence="8">
    <location>
        <begin position="229"/>
        <end position="248"/>
    </location>
</feature>
<feature type="compositionally biased region" description="Low complexity" evidence="7">
    <location>
        <begin position="857"/>
        <end position="877"/>
    </location>
</feature>
<feature type="modified residue" description="4-aspartylphosphate" evidence="6">
    <location>
        <position position="1071"/>
    </location>
</feature>
<keyword evidence="8" id="KW-0812">Transmembrane</keyword>
<keyword evidence="3 6" id="KW-0597">Phosphoprotein</keyword>
<dbReference type="Gene3D" id="3.30.565.10">
    <property type="entry name" value="Histidine kinase-like ATPase, C-terminal domain"/>
    <property type="match status" value="1"/>
</dbReference>
<feature type="region of interest" description="Disordered" evidence="7">
    <location>
        <begin position="743"/>
        <end position="930"/>
    </location>
</feature>
<dbReference type="Gene3D" id="3.40.50.2300">
    <property type="match status" value="2"/>
</dbReference>
<sequence length="1175" mass="126583">MSEKRLSAAPPSPGGMRPPQRRGASFLSPRHVEEKAAPPAESPGLDNALLPPPAVAFVPPGTSNKLKVRWQKLKRRVGNGSAPSESLGDPTNTTGSDAGSSFVGNRRNALNSTAGADNTSEDADIVDEVVVDQSDEYDCWKRTTIPSQSASHPNGTGTAGGTGQIGTMPSDGSSIRQTAYETNGPVDAVIGFARYRVWPYLTRFFMPTYHDPAVEDAYQKECWFNGKGAHIFGAAYLTINWVLTVALLPKPWSHWNKASLWAIWPAVTVPLMVGAAFDVPRRRNSLWQVVLFLAITFPAIHNPVDQYICGFYTPTPNCGKKDFMATLYYVTAMPVVALFAMGQKRIYAVLYDVVWLVIVAVLILPQRTPFVRNVVNIILFQGFILFLHYMREMADRRMYTMRAELKISFKAKQRAQQNEKRQLDAKRRFSSYIFHEVRVPLNTALLAVQNLQGLNVFDRDSEYAIEYSALEGSLAMMSQVLNDVLDFSRMERGGFSSVSRPFSLHNVMRAIFVPLRLDAASRGLQLDTSLDIRIDQIAVQAAGIGPGDSTTEEGDGFVMGDEMRLRQILSNLISNAAKFTPAGGRIGLKTQLVYPTPEVLDKPQHLPDSTDFADLNREKSHGDDEGALTDDTMPSETRLTPNRLQQHEAKTGESTGKEMVVVRFEVSDTGVGIRKSDMAENRLFSPYVQTAVGREQGGKGTGLGLSLVRQIVMLSGGRLGVRSKVGEGSTFFVELPFAIGKQTREEGGHPTLNHASVRRPGTSTSTMEKQLKGESGVSTAVVTPGTDSSTASDYRFVDSLRKRSSDPTLDSIDESSLSASPSAGAVSPFSEPPSPSVFTSPPNVATPHLFVAGAGSGQSTPTSPPSFTHPFGSSGSTQTLRPENRSHISSSSAPAEVTLAPAQASAPVVSPKPLPATSTPRTLAPKPGAGKLEFADGPLKVLVVDDDTLTRKLMSRMMQRLGCEVETAENGKIALDMILAPPPPGAVLPAREEDDGDSSLADSGSARPSPSLAAVADFDAAERGMGGGGGIVGGVLKRGGTRKGKRVGLAGARDTAVGVDAYQHYAVVFLDNQMPVCSGVQVVQKLRQLGRDDLVVGVTANALLSDQEQYLESGASFILTKPVLEADLRKYLLVADKRRAERKDPGTRAQRQAMVTASGPVFPPMDPIGPTEDDD</sequence>
<evidence type="ECO:0000256" key="6">
    <source>
        <dbReference type="PROSITE-ProRule" id="PRU00169"/>
    </source>
</evidence>
<feature type="transmembrane region" description="Helical" evidence="8">
    <location>
        <begin position="323"/>
        <end position="341"/>
    </location>
</feature>
<protein>
    <recommendedName>
        <fullName evidence="2">histidine kinase</fullName>
        <ecNumber evidence="2">2.7.13.3</ecNumber>
    </recommendedName>
</protein>
<dbReference type="InterPro" id="IPR011006">
    <property type="entry name" value="CheY-like_superfamily"/>
</dbReference>
<feature type="compositionally biased region" description="Polar residues" evidence="7">
    <location>
        <begin position="81"/>
        <end position="118"/>
    </location>
</feature>
<dbReference type="SUPFAM" id="SSF47384">
    <property type="entry name" value="Homodimeric domain of signal transducing histidine kinase"/>
    <property type="match status" value="1"/>
</dbReference>
<dbReference type="AlphaFoldDB" id="A0A5C5FZ71"/>
<dbReference type="InterPro" id="IPR003661">
    <property type="entry name" value="HisK_dim/P_dom"/>
</dbReference>
<accession>A0A5C5FZ71</accession>
<feature type="compositionally biased region" description="Polar residues" evidence="7">
    <location>
        <begin position="145"/>
        <end position="154"/>
    </location>
</feature>
<feature type="transmembrane region" description="Helical" evidence="8">
    <location>
        <begin position="260"/>
        <end position="279"/>
    </location>
</feature>
<name>A0A5C5FZ71_9BASI</name>
<keyword evidence="12" id="KW-1185">Reference proteome</keyword>
<evidence type="ECO:0000256" key="4">
    <source>
        <dbReference type="ARBA" id="ARBA00022679"/>
    </source>
</evidence>
<feature type="region of interest" description="Disordered" evidence="7">
    <location>
        <begin position="600"/>
        <end position="653"/>
    </location>
</feature>
<dbReference type="SMART" id="SM00448">
    <property type="entry name" value="REC"/>
    <property type="match status" value="1"/>
</dbReference>
<proteinExistence type="predicted"/>
<dbReference type="InterPro" id="IPR005467">
    <property type="entry name" value="His_kinase_dom"/>
</dbReference>